<proteinExistence type="predicted"/>
<dbReference type="EMBL" id="GBXM01043191">
    <property type="protein sequence ID" value="JAH65386.1"/>
    <property type="molecule type" value="Transcribed_RNA"/>
</dbReference>
<reference evidence="1" key="1">
    <citation type="submission" date="2014-11" db="EMBL/GenBank/DDBJ databases">
        <authorList>
            <person name="Amaro Gonzalez C."/>
        </authorList>
    </citation>
    <scope>NUCLEOTIDE SEQUENCE</scope>
</reference>
<reference evidence="1" key="2">
    <citation type="journal article" date="2015" name="Fish Shellfish Immunol.">
        <title>Early steps in the European eel (Anguilla anguilla)-Vibrio vulnificus interaction in the gills: Role of the RtxA13 toxin.</title>
        <authorList>
            <person name="Callol A."/>
            <person name="Pajuelo D."/>
            <person name="Ebbesson L."/>
            <person name="Teles M."/>
            <person name="MacKenzie S."/>
            <person name="Amaro C."/>
        </authorList>
    </citation>
    <scope>NUCLEOTIDE SEQUENCE</scope>
</reference>
<evidence type="ECO:0000313" key="1">
    <source>
        <dbReference type="EMBL" id="JAH65386.1"/>
    </source>
</evidence>
<name>A0A0E9UI19_ANGAN</name>
<sequence length="20" mass="2457">MYLDRQTACLMLHGWLCCLW</sequence>
<dbReference type="AlphaFoldDB" id="A0A0E9UI19"/>
<protein>
    <submittedName>
        <fullName evidence="1">Uncharacterized protein</fullName>
    </submittedName>
</protein>
<accession>A0A0E9UI19</accession>
<organism evidence="1">
    <name type="scientific">Anguilla anguilla</name>
    <name type="common">European freshwater eel</name>
    <name type="synonym">Muraena anguilla</name>
    <dbReference type="NCBI Taxonomy" id="7936"/>
    <lineage>
        <taxon>Eukaryota</taxon>
        <taxon>Metazoa</taxon>
        <taxon>Chordata</taxon>
        <taxon>Craniata</taxon>
        <taxon>Vertebrata</taxon>
        <taxon>Euteleostomi</taxon>
        <taxon>Actinopterygii</taxon>
        <taxon>Neopterygii</taxon>
        <taxon>Teleostei</taxon>
        <taxon>Anguilliformes</taxon>
        <taxon>Anguillidae</taxon>
        <taxon>Anguilla</taxon>
    </lineage>
</organism>